<dbReference type="GO" id="GO:0004821">
    <property type="term" value="F:histidine-tRNA ligase activity"/>
    <property type="evidence" value="ECO:0007669"/>
    <property type="project" value="UniProtKB-UniRule"/>
</dbReference>
<evidence type="ECO:0000256" key="10">
    <source>
        <dbReference type="ARBA" id="ARBA00047639"/>
    </source>
</evidence>
<dbReference type="PANTHER" id="PTHR43707">
    <property type="entry name" value="HISTIDYL-TRNA SYNTHETASE"/>
    <property type="match status" value="1"/>
</dbReference>
<evidence type="ECO:0000256" key="1">
    <source>
        <dbReference type="ARBA" id="ARBA00004496"/>
    </source>
</evidence>
<feature type="binding site" evidence="12">
    <location>
        <position position="113"/>
    </location>
    <ligand>
        <name>L-histidine</name>
        <dbReference type="ChEBI" id="CHEBI:57595"/>
    </ligand>
</feature>
<evidence type="ECO:0000256" key="2">
    <source>
        <dbReference type="ARBA" id="ARBA00008226"/>
    </source>
</evidence>
<feature type="binding site" evidence="12">
    <location>
        <position position="258"/>
    </location>
    <ligand>
        <name>L-histidine</name>
        <dbReference type="ChEBI" id="CHEBI:57595"/>
    </ligand>
</feature>
<comment type="similarity">
    <text evidence="2 11">Belongs to the class-II aminoacyl-tRNA synthetase family.</text>
</comment>
<dbReference type="PANTHER" id="PTHR43707:SF1">
    <property type="entry name" value="HISTIDINE--TRNA LIGASE, MITOCHONDRIAL-RELATED"/>
    <property type="match status" value="1"/>
</dbReference>
<gene>
    <name evidence="11" type="primary">hisS</name>
    <name evidence="13" type="ORF">AV649_09860</name>
</gene>
<dbReference type="CDD" id="cd00859">
    <property type="entry name" value="HisRS_anticodon"/>
    <property type="match status" value="1"/>
</dbReference>
<reference evidence="14" key="1">
    <citation type="submission" date="2016-01" db="EMBL/GenBank/DDBJ databases">
        <title>Whole genome sequencing of Bhargavaea cecembensis T14.</title>
        <authorList>
            <person name="Hong K.W."/>
        </authorList>
    </citation>
    <scope>NUCLEOTIDE SEQUENCE [LARGE SCALE GENOMIC DNA]</scope>
    <source>
        <strain evidence="14">M19</strain>
    </source>
</reference>
<sequence length="423" mass="47485">MSIQIPRGTQDILPGEVEKWQYIEKVATDLCRAYQYNEIRTPIFESSELFTRGVGDTTDIVQKEMYMFEDRGGRSLALRPEGTASVVRSFVGNKLFGNANQPTKLFYTGPMFRYERPQAGRYRQFVQFGVEALGSEDPAIDAEVLSLAMGIYKKLGLRKLKLVINSLGDGGSRQAHREALINHFKPRIGEFCSDCQNRLEKNPLRILDCKKDRDHELMATAPSILDYLNEESKAYFEKVQSYLTSMDVEFVVDPTLVRGLDYYNHTAFEIMSEAEGFGAITTLCGGGRYNGLVQEIGGPETPGIGFAFSIERLIAALEAEKVELPIHQGVDCYIVAMGEEAKAYGVKLLHQLREAGISSEKDYLDRKVKAQFKSADRHQAKYVAVIGENELQENKVNVKDMATGEQEEVAIDSFVDHIKSKLV</sequence>
<comment type="caution">
    <text evidence="13">The sequence shown here is derived from an EMBL/GenBank/DDBJ whole genome shotgun (WGS) entry which is preliminary data.</text>
</comment>
<dbReference type="CDD" id="cd00773">
    <property type="entry name" value="HisRS-like_core"/>
    <property type="match status" value="1"/>
</dbReference>
<feature type="binding site" evidence="12">
    <location>
        <position position="127"/>
    </location>
    <ligand>
        <name>L-histidine</name>
        <dbReference type="ChEBI" id="CHEBI:57595"/>
    </ligand>
</feature>
<dbReference type="HAMAP" id="MF_00127">
    <property type="entry name" value="His_tRNA_synth"/>
    <property type="match status" value="1"/>
</dbReference>
<dbReference type="Gene3D" id="3.40.50.800">
    <property type="entry name" value="Anticodon-binding domain"/>
    <property type="match status" value="1"/>
</dbReference>
<protein>
    <recommendedName>
        <fullName evidence="11">Histidine--tRNA ligase</fullName>
        <ecNumber evidence="11">6.1.1.21</ecNumber>
    </recommendedName>
    <alternativeName>
        <fullName evidence="11">Histidyl-tRNA synthetase</fullName>
        <shortName evidence="11">HisRS</shortName>
    </alternativeName>
</protein>
<organism evidence="13 14">
    <name type="scientific">Rossellomorea marisflavi</name>
    <dbReference type="NCBI Taxonomy" id="189381"/>
    <lineage>
        <taxon>Bacteria</taxon>
        <taxon>Bacillati</taxon>
        <taxon>Bacillota</taxon>
        <taxon>Bacilli</taxon>
        <taxon>Bacillales</taxon>
        <taxon>Bacillaceae</taxon>
        <taxon>Rossellomorea</taxon>
    </lineage>
</organism>
<dbReference type="Pfam" id="PF13393">
    <property type="entry name" value="tRNA-synt_His"/>
    <property type="match status" value="1"/>
</dbReference>
<dbReference type="OrthoDB" id="9800814at2"/>
<keyword evidence="7 11" id="KW-0067">ATP-binding</keyword>
<evidence type="ECO:0000256" key="7">
    <source>
        <dbReference type="ARBA" id="ARBA00022840"/>
    </source>
</evidence>
<dbReference type="GO" id="GO:0005524">
    <property type="term" value="F:ATP binding"/>
    <property type="evidence" value="ECO:0007669"/>
    <property type="project" value="UniProtKB-UniRule"/>
</dbReference>
<dbReference type="InterPro" id="IPR004154">
    <property type="entry name" value="Anticodon-bd"/>
</dbReference>
<dbReference type="GO" id="GO:0005737">
    <property type="term" value="C:cytoplasm"/>
    <property type="evidence" value="ECO:0007669"/>
    <property type="project" value="UniProtKB-SubCell"/>
</dbReference>
<dbReference type="InterPro" id="IPR004516">
    <property type="entry name" value="HisRS/HisZ"/>
</dbReference>
<evidence type="ECO:0000256" key="12">
    <source>
        <dbReference type="PIRSR" id="PIRSR001549-1"/>
    </source>
</evidence>
<dbReference type="PIRSF" id="PIRSF001549">
    <property type="entry name" value="His-tRNA_synth"/>
    <property type="match status" value="1"/>
</dbReference>
<dbReference type="InterPro" id="IPR006195">
    <property type="entry name" value="aa-tRNA-synth_II"/>
</dbReference>
<keyword evidence="5 11" id="KW-0436">Ligase</keyword>
<keyword evidence="4 11" id="KW-0963">Cytoplasm</keyword>
<dbReference type="GO" id="GO:0140096">
    <property type="term" value="F:catalytic activity, acting on a protein"/>
    <property type="evidence" value="ECO:0007669"/>
    <property type="project" value="UniProtKB-ARBA"/>
</dbReference>
<evidence type="ECO:0000256" key="4">
    <source>
        <dbReference type="ARBA" id="ARBA00022490"/>
    </source>
</evidence>
<dbReference type="EMBL" id="LQQY01000047">
    <property type="protein sequence ID" value="KZE43503.1"/>
    <property type="molecule type" value="Genomic_DNA"/>
</dbReference>
<dbReference type="InterPro" id="IPR041715">
    <property type="entry name" value="HisRS-like_core"/>
</dbReference>
<keyword evidence="8 11" id="KW-0648">Protein biosynthesis</keyword>
<keyword evidence="9 11" id="KW-0030">Aminoacyl-tRNA synthetase</keyword>
<dbReference type="Pfam" id="PF03129">
    <property type="entry name" value="HGTP_anticodon"/>
    <property type="match status" value="1"/>
</dbReference>
<evidence type="ECO:0000256" key="3">
    <source>
        <dbReference type="ARBA" id="ARBA00011738"/>
    </source>
</evidence>
<evidence type="ECO:0000313" key="14">
    <source>
        <dbReference type="Proteomes" id="UP000076510"/>
    </source>
</evidence>
<evidence type="ECO:0000256" key="8">
    <source>
        <dbReference type="ARBA" id="ARBA00022917"/>
    </source>
</evidence>
<dbReference type="SUPFAM" id="SSF52954">
    <property type="entry name" value="Class II aaRS ABD-related"/>
    <property type="match status" value="1"/>
</dbReference>
<proteinExistence type="inferred from homology"/>
<feature type="binding site" evidence="12">
    <location>
        <begin position="262"/>
        <end position="263"/>
    </location>
    <ligand>
        <name>L-histidine</name>
        <dbReference type="ChEBI" id="CHEBI:57595"/>
    </ligand>
</feature>
<name>A0A0J5VHI7_9BACI</name>
<feature type="binding site" evidence="12">
    <location>
        <begin position="81"/>
        <end position="83"/>
    </location>
    <ligand>
        <name>L-histidine</name>
        <dbReference type="ChEBI" id="CHEBI:57595"/>
    </ligand>
</feature>
<dbReference type="Gene3D" id="3.30.930.10">
    <property type="entry name" value="Bira Bifunctional Protein, Domain 2"/>
    <property type="match status" value="1"/>
</dbReference>
<evidence type="ECO:0000256" key="9">
    <source>
        <dbReference type="ARBA" id="ARBA00023146"/>
    </source>
</evidence>
<evidence type="ECO:0000256" key="5">
    <source>
        <dbReference type="ARBA" id="ARBA00022598"/>
    </source>
</evidence>
<accession>A0A0J5VHI7</accession>
<comment type="subcellular location">
    <subcellularLocation>
        <location evidence="1 11">Cytoplasm</location>
    </subcellularLocation>
</comment>
<comment type="catalytic activity">
    <reaction evidence="10 11">
        <text>tRNA(His) + L-histidine + ATP = L-histidyl-tRNA(His) + AMP + diphosphate + H(+)</text>
        <dbReference type="Rhea" id="RHEA:17313"/>
        <dbReference type="Rhea" id="RHEA-COMP:9665"/>
        <dbReference type="Rhea" id="RHEA-COMP:9689"/>
        <dbReference type="ChEBI" id="CHEBI:15378"/>
        <dbReference type="ChEBI" id="CHEBI:30616"/>
        <dbReference type="ChEBI" id="CHEBI:33019"/>
        <dbReference type="ChEBI" id="CHEBI:57595"/>
        <dbReference type="ChEBI" id="CHEBI:78442"/>
        <dbReference type="ChEBI" id="CHEBI:78527"/>
        <dbReference type="ChEBI" id="CHEBI:456215"/>
        <dbReference type="EC" id="6.1.1.21"/>
    </reaction>
</comment>
<keyword evidence="6 11" id="KW-0547">Nucleotide-binding</keyword>
<dbReference type="Proteomes" id="UP000076510">
    <property type="component" value="Unassembled WGS sequence"/>
</dbReference>
<dbReference type="SUPFAM" id="SSF55681">
    <property type="entry name" value="Class II aaRS and biotin synthetases"/>
    <property type="match status" value="1"/>
</dbReference>
<dbReference type="PROSITE" id="PS50862">
    <property type="entry name" value="AA_TRNA_LIGASE_II"/>
    <property type="match status" value="1"/>
</dbReference>
<evidence type="ECO:0000256" key="6">
    <source>
        <dbReference type="ARBA" id="ARBA00022741"/>
    </source>
</evidence>
<dbReference type="NCBIfam" id="TIGR00442">
    <property type="entry name" value="hisS"/>
    <property type="match status" value="1"/>
</dbReference>
<comment type="subunit">
    <text evidence="3 11">Homodimer.</text>
</comment>
<evidence type="ECO:0000313" key="13">
    <source>
        <dbReference type="EMBL" id="KZE43503.1"/>
    </source>
</evidence>
<evidence type="ECO:0000256" key="11">
    <source>
        <dbReference type="HAMAP-Rule" id="MF_00127"/>
    </source>
</evidence>
<dbReference type="RefSeq" id="WP_048012629.1">
    <property type="nucleotide sequence ID" value="NZ_CAXQIX010000070.1"/>
</dbReference>
<dbReference type="InterPro" id="IPR036621">
    <property type="entry name" value="Anticodon-bd_dom_sf"/>
</dbReference>
<dbReference type="GO" id="GO:0006427">
    <property type="term" value="P:histidyl-tRNA aminoacylation"/>
    <property type="evidence" value="ECO:0007669"/>
    <property type="project" value="UniProtKB-UniRule"/>
</dbReference>
<dbReference type="InterPro" id="IPR045864">
    <property type="entry name" value="aa-tRNA-synth_II/BPL/LPL"/>
</dbReference>
<feature type="binding site" evidence="12">
    <location>
        <position position="131"/>
    </location>
    <ligand>
        <name>L-histidine</name>
        <dbReference type="ChEBI" id="CHEBI:57595"/>
    </ligand>
</feature>
<dbReference type="EC" id="6.1.1.21" evidence="11"/>
<dbReference type="InterPro" id="IPR033656">
    <property type="entry name" value="HisRS_anticodon"/>
</dbReference>
<dbReference type="PATRIC" id="fig|189381.10.peg.3230"/>
<dbReference type="FunFam" id="3.30.930.10:FF:000005">
    <property type="entry name" value="Histidine--tRNA ligase"/>
    <property type="match status" value="1"/>
</dbReference>
<dbReference type="GO" id="GO:0016740">
    <property type="term" value="F:transferase activity"/>
    <property type="evidence" value="ECO:0007669"/>
    <property type="project" value="UniProtKB-ARBA"/>
</dbReference>
<dbReference type="AlphaFoldDB" id="A0A0J5VHI7"/>
<dbReference type="InterPro" id="IPR015807">
    <property type="entry name" value="His-tRNA-ligase"/>
</dbReference>